<evidence type="ECO:0000313" key="4">
    <source>
        <dbReference type="Proteomes" id="UP000257143"/>
    </source>
</evidence>
<sequence length="136" mass="15521">MLFFCGKDYINEKLVLEIERQFPKLIIVGYHHCAFELTDTLIAENVRRSDADIVFVSLNGNEQEQWIANTSASRKKGLFIGVGERFDILAGKMKRVLDQWVKLNLDWLYRMLARPSCIKHAGKGVSIPAKIILGKV</sequence>
<gene>
    <name evidence="3" type="ORF">CWR48_00395</name>
</gene>
<dbReference type="InterPro" id="IPR004629">
    <property type="entry name" value="WecG_TagA_CpsF"/>
</dbReference>
<evidence type="ECO:0000256" key="2">
    <source>
        <dbReference type="ARBA" id="ARBA00022679"/>
    </source>
</evidence>
<accession>A0A3D8Q188</accession>
<dbReference type="PANTHER" id="PTHR34136:SF1">
    <property type="entry name" value="UDP-N-ACETYL-D-MANNOSAMINURONIC ACID TRANSFERASE"/>
    <property type="match status" value="1"/>
</dbReference>
<dbReference type="PANTHER" id="PTHR34136">
    <property type="match status" value="1"/>
</dbReference>
<keyword evidence="1" id="KW-0328">Glycosyltransferase</keyword>
<dbReference type="NCBIfam" id="TIGR00696">
    <property type="entry name" value="wecG_tagA_cpsF"/>
    <property type="match status" value="1"/>
</dbReference>
<reference evidence="4" key="1">
    <citation type="submission" date="2017-11" db="EMBL/GenBank/DDBJ databases">
        <authorList>
            <person name="Zhu W."/>
        </authorList>
    </citation>
    <scope>NUCLEOTIDE SEQUENCE [LARGE SCALE GENOMIC DNA]</scope>
    <source>
        <strain evidence="4">CAU 1183</strain>
    </source>
</reference>
<evidence type="ECO:0008006" key="5">
    <source>
        <dbReference type="Google" id="ProtNLM"/>
    </source>
</evidence>
<dbReference type="GO" id="GO:0016758">
    <property type="term" value="F:hexosyltransferase activity"/>
    <property type="evidence" value="ECO:0007669"/>
    <property type="project" value="TreeGrafter"/>
</dbReference>
<dbReference type="OrthoDB" id="9771846at2"/>
<evidence type="ECO:0000313" key="3">
    <source>
        <dbReference type="EMBL" id="RDW22200.1"/>
    </source>
</evidence>
<protein>
    <recommendedName>
        <fullName evidence="5">Glycosyltransferase</fullName>
    </recommendedName>
</protein>
<dbReference type="EMBL" id="PIOC01000001">
    <property type="protein sequence ID" value="RDW22200.1"/>
    <property type="molecule type" value="Genomic_DNA"/>
</dbReference>
<organism evidence="3 4">
    <name type="scientific">Oceanobacillus arenosus</name>
    <dbReference type="NCBI Taxonomy" id="1229153"/>
    <lineage>
        <taxon>Bacteria</taxon>
        <taxon>Bacillati</taxon>
        <taxon>Bacillota</taxon>
        <taxon>Bacilli</taxon>
        <taxon>Bacillales</taxon>
        <taxon>Bacillaceae</taxon>
        <taxon>Oceanobacillus</taxon>
    </lineage>
</organism>
<keyword evidence="2" id="KW-0808">Transferase</keyword>
<evidence type="ECO:0000256" key="1">
    <source>
        <dbReference type="ARBA" id="ARBA00022676"/>
    </source>
</evidence>
<name>A0A3D8Q188_9BACI</name>
<comment type="caution">
    <text evidence="3">The sequence shown here is derived from an EMBL/GenBank/DDBJ whole genome shotgun (WGS) entry which is preliminary data.</text>
</comment>
<dbReference type="Pfam" id="PF03808">
    <property type="entry name" value="Glyco_tran_WecG"/>
    <property type="match status" value="1"/>
</dbReference>
<dbReference type="Proteomes" id="UP000257143">
    <property type="component" value="Unassembled WGS sequence"/>
</dbReference>
<dbReference type="AlphaFoldDB" id="A0A3D8Q188"/>
<keyword evidence="4" id="KW-1185">Reference proteome</keyword>
<proteinExistence type="predicted"/>